<accession>A0A402CY30</accession>
<evidence type="ECO:0000313" key="1">
    <source>
        <dbReference type="EMBL" id="BDI31469.1"/>
    </source>
</evidence>
<dbReference type="EMBL" id="AP025739">
    <property type="protein sequence ID" value="BDI31469.1"/>
    <property type="molecule type" value="Genomic_DNA"/>
</dbReference>
<proteinExistence type="predicted"/>
<dbReference type="KEGG" id="ccot:CCAX7_35200"/>
<sequence length="385" mass="42552">MKQGRTLTDLAEELRRQAEAKRDILAPAGEIRLTTDGGTRLSIGGNDAKASQYEVSELAHGQIAEYAGIPKPFYDRLRADGDMRSLLHLAQDWEMFEDSALFDVLISHLMKRKGDEIRLVRTLDGAARAFLSGAFNVDLDNFDVFRMAAAAIERADLGPEHVASCEVTEKRLYLKVVSPKLEAVVRPENLHTGSGMLREPQVVQAGFVLSNSETGQGALSVRQVVYKLLCTNLWIQEETTRQRHVGRALQADDEGGIYRDDTRRADAQARLLRIRDHIAEALDETRFRSLVARMQETAGIRIEGNVETAVESASQRLGLSLAEKERVMARLIEGADLSLWGLSNAVTAAAQEAASYDRATELEAIGGRFFSMSDGQLRELAAARQ</sequence>
<dbReference type="Proteomes" id="UP000287394">
    <property type="component" value="Chromosome"/>
</dbReference>
<organism evidence="1 2">
    <name type="scientific">Capsulimonas corticalis</name>
    <dbReference type="NCBI Taxonomy" id="2219043"/>
    <lineage>
        <taxon>Bacteria</taxon>
        <taxon>Bacillati</taxon>
        <taxon>Armatimonadota</taxon>
        <taxon>Armatimonadia</taxon>
        <taxon>Capsulimonadales</taxon>
        <taxon>Capsulimonadaceae</taxon>
        <taxon>Capsulimonas</taxon>
    </lineage>
</organism>
<protein>
    <submittedName>
        <fullName evidence="1">Uncharacterized protein</fullName>
    </submittedName>
</protein>
<dbReference type="RefSeq" id="WP_119322250.1">
    <property type="nucleotide sequence ID" value="NZ_AP025739.1"/>
</dbReference>
<keyword evidence="2" id="KW-1185">Reference proteome</keyword>
<reference evidence="1 2" key="1">
    <citation type="journal article" date="2019" name="Int. J. Syst. Evol. Microbiol.">
        <title>Capsulimonas corticalis gen. nov., sp. nov., an aerobic capsulated bacterium, of a novel bacterial order, Capsulimonadales ord. nov., of the class Armatimonadia of the phylum Armatimonadetes.</title>
        <authorList>
            <person name="Li J."/>
            <person name="Kudo C."/>
            <person name="Tonouchi A."/>
        </authorList>
    </citation>
    <scope>NUCLEOTIDE SEQUENCE [LARGE SCALE GENOMIC DNA]</scope>
    <source>
        <strain evidence="1 2">AX-7</strain>
    </source>
</reference>
<evidence type="ECO:0000313" key="2">
    <source>
        <dbReference type="Proteomes" id="UP000287394"/>
    </source>
</evidence>
<dbReference type="AlphaFoldDB" id="A0A402CY30"/>
<name>A0A402CY30_9BACT</name>
<gene>
    <name evidence="1" type="ORF">CCAX7_35200</name>
</gene>
<dbReference type="OrthoDB" id="2679764at2"/>